<protein>
    <recommendedName>
        <fullName evidence="7">EGF-like domain-containing protein</fullName>
    </recommendedName>
</protein>
<reference evidence="9" key="1">
    <citation type="journal article" date="2017" name="Nat. Commun.">
        <title>The North American bullfrog draft genome provides insight into hormonal regulation of long noncoding RNA.</title>
        <authorList>
            <person name="Hammond S.A."/>
            <person name="Warren R.L."/>
            <person name="Vandervalk B.P."/>
            <person name="Kucuk E."/>
            <person name="Khan H."/>
            <person name="Gibb E.A."/>
            <person name="Pandoh P."/>
            <person name="Kirk H."/>
            <person name="Zhao Y."/>
            <person name="Jones M."/>
            <person name="Mungall A.J."/>
            <person name="Coope R."/>
            <person name="Pleasance S."/>
            <person name="Moore R.A."/>
            <person name="Holt R.A."/>
            <person name="Round J.M."/>
            <person name="Ohora S."/>
            <person name="Walle B.V."/>
            <person name="Veldhoen N."/>
            <person name="Helbing C.C."/>
            <person name="Birol I."/>
        </authorList>
    </citation>
    <scope>NUCLEOTIDE SEQUENCE [LARGE SCALE GENOMIC DNA]</scope>
</reference>
<dbReference type="Proteomes" id="UP000228934">
    <property type="component" value="Unassembled WGS sequence"/>
</dbReference>
<dbReference type="FunFam" id="2.10.25.10:FF:000038">
    <property type="entry name" value="Fibrillin 2"/>
    <property type="match status" value="1"/>
</dbReference>
<evidence type="ECO:0000256" key="2">
    <source>
        <dbReference type="ARBA" id="ARBA00022729"/>
    </source>
</evidence>
<dbReference type="Pfam" id="PF00008">
    <property type="entry name" value="EGF"/>
    <property type="match status" value="1"/>
</dbReference>
<sequence>MGYSGQLCEMEIDNCASAPCKNGAVCINKVNAYSCLCQKGWTGSNCTTDVDECSQGLNNCDQHAMCTNTPGSYNCTCNSGYRGDGFTCTGKCTDQLLDLSMQLFKCNKYYLFLLA</sequence>
<dbReference type="InterPro" id="IPR018097">
    <property type="entry name" value="EGF_Ca-bd_CS"/>
</dbReference>
<dbReference type="SMART" id="SM00179">
    <property type="entry name" value="EGF_CA"/>
    <property type="match status" value="2"/>
</dbReference>
<dbReference type="InterPro" id="IPR000742">
    <property type="entry name" value="EGF"/>
</dbReference>
<dbReference type="InterPro" id="IPR024731">
    <property type="entry name" value="NELL2-like_EGF"/>
</dbReference>
<keyword evidence="5" id="KW-0325">Glycoprotein</keyword>
<dbReference type="PROSITE" id="PS50026">
    <property type="entry name" value="EGF_3"/>
    <property type="match status" value="2"/>
</dbReference>
<dbReference type="CDD" id="cd00054">
    <property type="entry name" value="EGF_CA"/>
    <property type="match status" value="2"/>
</dbReference>
<evidence type="ECO:0000313" key="8">
    <source>
        <dbReference type="EMBL" id="PIO34262.1"/>
    </source>
</evidence>
<dbReference type="Pfam" id="PF12947">
    <property type="entry name" value="EGF_3"/>
    <property type="match status" value="1"/>
</dbReference>
<dbReference type="Gene3D" id="2.10.25.10">
    <property type="entry name" value="Laminin"/>
    <property type="match status" value="2"/>
</dbReference>
<dbReference type="SMART" id="SM00181">
    <property type="entry name" value="EGF"/>
    <property type="match status" value="2"/>
</dbReference>
<evidence type="ECO:0000256" key="5">
    <source>
        <dbReference type="ARBA" id="ARBA00023180"/>
    </source>
</evidence>
<feature type="disulfide bond" evidence="6">
    <location>
        <begin position="37"/>
        <end position="46"/>
    </location>
</feature>
<dbReference type="GO" id="GO:0007219">
    <property type="term" value="P:Notch signaling pathway"/>
    <property type="evidence" value="ECO:0007669"/>
    <property type="project" value="TreeGrafter"/>
</dbReference>
<dbReference type="PROSITE" id="PS00022">
    <property type="entry name" value="EGF_1"/>
    <property type="match status" value="1"/>
</dbReference>
<keyword evidence="1 6" id="KW-0245">EGF-like domain</keyword>
<dbReference type="OrthoDB" id="283575at2759"/>
<evidence type="ECO:0000256" key="6">
    <source>
        <dbReference type="PROSITE-ProRule" id="PRU00076"/>
    </source>
</evidence>
<dbReference type="EMBL" id="KV928394">
    <property type="protein sequence ID" value="PIO34262.1"/>
    <property type="molecule type" value="Genomic_DNA"/>
</dbReference>
<gene>
    <name evidence="8" type="ORF">AB205_0200690</name>
</gene>
<evidence type="ECO:0000259" key="7">
    <source>
        <dbReference type="PROSITE" id="PS50026"/>
    </source>
</evidence>
<dbReference type="PROSITE" id="PS01186">
    <property type="entry name" value="EGF_2"/>
    <property type="match status" value="1"/>
</dbReference>
<dbReference type="InterPro" id="IPR000152">
    <property type="entry name" value="EGF-type_Asp/Asn_hydroxyl_site"/>
</dbReference>
<dbReference type="SUPFAM" id="SSF57196">
    <property type="entry name" value="EGF/Laminin"/>
    <property type="match status" value="2"/>
</dbReference>
<evidence type="ECO:0000313" key="9">
    <source>
        <dbReference type="Proteomes" id="UP000228934"/>
    </source>
</evidence>
<dbReference type="PROSITE" id="PS00010">
    <property type="entry name" value="ASX_HYDROXYL"/>
    <property type="match status" value="2"/>
</dbReference>
<evidence type="ECO:0000256" key="1">
    <source>
        <dbReference type="ARBA" id="ARBA00022536"/>
    </source>
</evidence>
<feature type="domain" description="EGF-like" evidence="7">
    <location>
        <begin position="11"/>
        <end position="47"/>
    </location>
</feature>
<dbReference type="FunFam" id="2.10.25.10:FF:000123">
    <property type="entry name" value="Crumbs homolog 1 (Drosophila)"/>
    <property type="match status" value="1"/>
</dbReference>
<dbReference type="InterPro" id="IPR001881">
    <property type="entry name" value="EGF-like_Ca-bd_dom"/>
</dbReference>
<feature type="domain" description="EGF-like" evidence="7">
    <location>
        <begin position="49"/>
        <end position="87"/>
    </location>
</feature>
<proteinExistence type="predicted"/>
<keyword evidence="2" id="KW-0732">Signal</keyword>
<dbReference type="PRINTS" id="PR00010">
    <property type="entry name" value="EGFBLOOD"/>
</dbReference>
<keyword evidence="4 6" id="KW-1015">Disulfide bond</keyword>
<comment type="caution">
    <text evidence="6">Lacks conserved residue(s) required for the propagation of feature annotation.</text>
</comment>
<dbReference type="AlphaFoldDB" id="A0A2G9S292"/>
<dbReference type="PANTHER" id="PTHR12916:SF9">
    <property type="entry name" value="NEUROGENIC LOCUS NOTCH HOMOLOG PROTEIN 1-RELATED"/>
    <property type="match status" value="1"/>
</dbReference>
<dbReference type="PROSITE" id="PS01187">
    <property type="entry name" value="EGF_CA"/>
    <property type="match status" value="1"/>
</dbReference>
<organism evidence="8 9">
    <name type="scientific">Aquarana catesbeiana</name>
    <name type="common">American bullfrog</name>
    <name type="synonym">Rana catesbeiana</name>
    <dbReference type="NCBI Taxonomy" id="8400"/>
    <lineage>
        <taxon>Eukaryota</taxon>
        <taxon>Metazoa</taxon>
        <taxon>Chordata</taxon>
        <taxon>Craniata</taxon>
        <taxon>Vertebrata</taxon>
        <taxon>Euteleostomi</taxon>
        <taxon>Amphibia</taxon>
        <taxon>Batrachia</taxon>
        <taxon>Anura</taxon>
        <taxon>Neobatrachia</taxon>
        <taxon>Ranoidea</taxon>
        <taxon>Ranidae</taxon>
        <taxon>Aquarana</taxon>
    </lineage>
</organism>
<evidence type="ECO:0000256" key="4">
    <source>
        <dbReference type="ARBA" id="ARBA00023157"/>
    </source>
</evidence>
<evidence type="ECO:0000256" key="3">
    <source>
        <dbReference type="ARBA" id="ARBA00022737"/>
    </source>
</evidence>
<accession>A0A2G9S292</accession>
<name>A0A2G9S292_AQUCT</name>
<dbReference type="GO" id="GO:0005112">
    <property type="term" value="F:Notch binding"/>
    <property type="evidence" value="ECO:0007669"/>
    <property type="project" value="TreeGrafter"/>
</dbReference>
<dbReference type="GO" id="GO:0005509">
    <property type="term" value="F:calcium ion binding"/>
    <property type="evidence" value="ECO:0007669"/>
    <property type="project" value="InterPro"/>
</dbReference>
<dbReference type="PANTHER" id="PTHR12916">
    <property type="entry name" value="CYTOCHROME C OXIDASE POLYPEPTIDE VIC-2"/>
    <property type="match status" value="1"/>
</dbReference>
<keyword evidence="9" id="KW-1185">Reference proteome</keyword>
<keyword evidence="3" id="KW-0677">Repeat</keyword>